<protein>
    <submittedName>
        <fullName evidence="1">Uncharacterized protein</fullName>
    </submittedName>
</protein>
<keyword evidence="2" id="KW-1185">Reference proteome</keyword>
<dbReference type="Proteomes" id="UP000314294">
    <property type="component" value="Unassembled WGS sequence"/>
</dbReference>
<evidence type="ECO:0000313" key="1">
    <source>
        <dbReference type="EMBL" id="TNN25591.1"/>
    </source>
</evidence>
<accession>A0A4Z2EA09</accession>
<reference evidence="1 2" key="1">
    <citation type="submission" date="2019-03" db="EMBL/GenBank/DDBJ databases">
        <title>First draft genome of Liparis tanakae, snailfish: a comprehensive survey of snailfish specific genes.</title>
        <authorList>
            <person name="Kim W."/>
            <person name="Song I."/>
            <person name="Jeong J.-H."/>
            <person name="Kim D."/>
            <person name="Kim S."/>
            <person name="Ryu S."/>
            <person name="Song J.Y."/>
            <person name="Lee S.K."/>
        </authorList>
    </citation>
    <scope>NUCLEOTIDE SEQUENCE [LARGE SCALE GENOMIC DNA]</scope>
    <source>
        <tissue evidence="1">Muscle</tissue>
    </source>
</reference>
<sequence length="105" mass="11090">MLSHLFLPSKTKADVNKHATGPINIASVARSSGRQALSGQLLGVVSVLVDVGQRADEAGPLVVPWNRGLLWGGGAQQNNLNTIWKNTGFCSGTGSQTMLCVLIYE</sequence>
<dbReference type="AlphaFoldDB" id="A0A4Z2EA09"/>
<evidence type="ECO:0000313" key="2">
    <source>
        <dbReference type="Proteomes" id="UP000314294"/>
    </source>
</evidence>
<name>A0A4Z2EA09_9TELE</name>
<dbReference type="EMBL" id="SRLO01012137">
    <property type="protein sequence ID" value="TNN25591.1"/>
    <property type="molecule type" value="Genomic_DNA"/>
</dbReference>
<proteinExistence type="predicted"/>
<gene>
    <name evidence="1" type="ORF">EYF80_064278</name>
</gene>
<organism evidence="1 2">
    <name type="scientific">Liparis tanakae</name>
    <name type="common">Tanaka's snailfish</name>
    <dbReference type="NCBI Taxonomy" id="230148"/>
    <lineage>
        <taxon>Eukaryota</taxon>
        <taxon>Metazoa</taxon>
        <taxon>Chordata</taxon>
        <taxon>Craniata</taxon>
        <taxon>Vertebrata</taxon>
        <taxon>Euteleostomi</taxon>
        <taxon>Actinopterygii</taxon>
        <taxon>Neopterygii</taxon>
        <taxon>Teleostei</taxon>
        <taxon>Neoteleostei</taxon>
        <taxon>Acanthomorphata</taxon>
        <taxon>Eupercaria</taxon>
        <taxon>Perciformes</taxon>
        <taxon>Cottioidei</taxon>
        <taxon>Cottales</taxon>
        <taxon>Liparidae</taxon>
        <taxon>Liparis</taxon>
    </lineage>
</organism>
<comment type="caution">
    <text evidence="1">The sequence shown here is derived from an EMBL/GenBank/DDBJ whole genome shotgun (WGS) entry which is preliminary data.</text>
</comment>